<dbReference type="AlphaFoldDB" id="A0A3P8EAW0"/>
<evidence type="ECO:0000313" key="1">
    <source>
        <dbReference type="EMBL" id="VDP53591.1"/>
    </source>
</evidence>
<name>A0A3P8EAW0_9TREM</name>
<accession>A0A3P8EAW0</accession>
<gene>
    <name evidence="1" type="ORF">SMTD_LOCUS10247</name>
</gene>
<dbReference type="Proteomes" id="UP000269396">
    <property type="component" value="Unassembled WGS sequence"/>
</dbReference>
<sequence length="42" mass="5156">MRRELEADMKRINRNWKQLERIGQDRVRWRMLLGSLCSSHEG</sequence>
<dbReference type="EMBL" id="UZAL01030408">
    <property type="protein sequence ID" value="VDP53591.1"/>
    <property type="molecule type" value="Genomic_DNA"/>
</dbReference>
<proteinExistence type="predicted"/>
<evidence type="ECO:0000313" key="2">
    <source>
        <dbReference type="Proteomes" id="UP000269396"/>
    </source>
</evidence>
<keyword evidence="2" id="KW-1185">Reference proteome</keyword>
<protein>
    <submittedName>
        <fullName evidence="1">Uncharacterized protein</fullName>
    </submittedName>
</protein>
<organism evidence="1 2">
    <name type="scientific">Schistosoma mattheei</name>
    <dbReference type="NCBI Taxonomy" id="31246"/>
    <lineage>
        <taxon>Eukaryota</taxon>
        <taxon>Metazoa</taxon>
        <taxon>Spiralia</taxon>
        <taxon>Lophotrochozoa</taxon>
        <taxon>Platyhelminthes</taxon>
        <taxon>Trematoda</taxon>
        <taxon>Digenea</taxon>
        <taxon>Strigeidida</taxon>
        <taxon>Schistosomatoidea</taxon>
        <taxon>Schistosomatidae</taxon>
        <taxon>Schistosoma</taxon>
    </lineage>
</organism>
<reference evidence="1 2" key="1">
    <citation type="submission" date="2018-11" db="EMBL/GenBank/DDBJ databases">
        <authorList>
            <consortium name="Pathogen Informatics"/>
        </authorList>
    </citation>
    <scope>NUCLEOTIDE SEQUENCE [LARGE SCALE GENOMIC DNA]</scope>
    <source>
        <strain>Denwood</strain>
        <strain evidence="2">Zambia</strain>
    </source>
</reference>